<dbReference type="OrthoDB" id="6271941at2759"/>
<dbReference type="EMBL" id="NEDP02005571">
    <property type="protein sequence ID" value="OWF38192.1"/>
    <property type="molecule type" value="Genomic_DNA"/>
</dbReference>
<protein>
    <submittedName>
        <fullName evidence="4">Snaclec rhinocetin subunit beta</fullName>
    </submittedName>
</protein>
<feature type="domain" description="C-type lectin" evidence="2">
    <location>
        <begin position="143"/>
        <end position="263"/>
    </location>
</feature>
<dbReference type="InterPro" id="IPR050801">
    <property type="entry name" value="Ca-Dep_Lectins_ImmuneDev"/>
</dbReference>
<name>A0A210PNY2_MIZYE</name>
<feature type="domain" description="Apple" evidence="3">
    <location>
        <begin position="49"/>
        <end position="133"/>
    </location>
</feature>
<dbReference type="CDD" id="cd00037">
    <property type="entry name" value="CLECT"/>
    <property type="match status" value="1"/>
</dbReference>
<comment type="caution">
    <text evidence="4">The sequence shown here is derived from an EMBL/GenBank/DDBJ whole genome shotgun (WGS) entry which is preliminary data.</text>
</comment>
<keyword evidence="1" id="KW-0732">Signal</keyword>
<evidence type="ECO:0000313" key="4">
    <source>
        <dbReference type="EMBL" id="OWF38192.1"/>
    </source>
</evidence>
<dbReference type="InterPro" id="IPR016187">
    <property type="entry name" value="CTDL_fold"/>
</dbReference>
<gene>
    <name evidence="4" type="ORF">KP79_PYT19404</name>
</gene>
<keyword evidence="5" id="KW-1185">Reference proteome</keyword>
<sequence>MTFKNILYVFCILSLTFGIPSGVTTSDAATKVFRREANGIVNRRAGAACPTEMQYEMSQSLPNRVLKSSQALFKKSIGSLSGCMSMCSKQVNCKSGFYNQNSTTCVGNNDTVVPYSDTKHDKGSKFFTENQVCKIRGFIYNSKEDFCFQVYPQKKTWAAASSFCEDINGLLLVPTPYAKYKIVIQKLNKFPNDFYWIGMSDNAKEGNWKWLTKESANNFKGNGQLSNIDPDKADTEADCGALDSKMGIIKDRNCYTWKPFICGFLKDGPCKVK</sequence>
<dbReference type="InterPro" id="IPR001304">
    <property type="entry name" value="C-type_lectin-like"/>
</dbReference>
<dbReference type="SMART" id="SM00034">
    <property type="entry name" value="CLECT"/>
    <property type="match status" value="1"/>
</dbReference>
<dbReference type="PANTHER" id="PTHR22801:SF63">
    <property type="entry name" value="C-TYPE LECTIN DOMAIN-CONTAINING PROTEIN"/>
    <property type="match status" value="1"/>
</dbReference>
<dbReference type="PROSITE" id="PS50948">
    <property type="entry name" value="PAN"/>
    <property type="match status" value="1"/>
</dbReference>
<proteinExistence type="predicted"/>
<dbReference type="PANTHER" id="PTHR22801">
    <property type="entry name" value="LITHOSTATHINE"/>
    <property type="match status" value="1"/>
</dbReference>
<dbReference type="Pfam" id="PF00059">
    <property type="entry name" value="Lectin_C"/>
    <property type="match status" value="1"/>
</dbReference>
<evidence type="ECO:0000259" key="3">
    <source>
        <dbReference type="PROSITE" id="PS50948"/>
    </source>
</evidence>
<dbReference type="Gene3D" id="3.10.100.10">
    <property type="entry name" value="Mannose-Binding Protein A, subunit A"/>
    <property type="match status" value="1"/>
</dbReference>
<dbReference type="SUPFAM" id="SSF56436">
    <property type="entry name" value="C-type lectin-like"/>
    <property type="match status" value="1"/>
</dbReference>
<organism evidence="4 5">
    <name type="scientific">Mizuhopecten yessoensis</name>
    <name type="common">Japanese scallop</name>
    <name type="synonym">Patinopecten yessoensis</name>
    <dbReference type="NCBI Taxonomy" id="6573"/>
    <lineage>
        <taxon>Eukaryota</taxon>
        <taxon>Metazoa</taxon>
        <taxon>Spiralia</taxon>
        <taxon>Lophotrochozoa</taxon>
        <taxon>Mollusca</taxon>
        <taxon>Bivalvia</taxon>
        <taxon>Autobranchia</taxon>
        <taxon>Pteriomorphia</taxon>
        <taxon>Pectinida</taxon>
        <taxon>Pectinoidea</taxon>
        <taxon>Pectinidae</taxon>
        <taxon>Mizuhopecten</taxon>
    </lineage>
</organism>
<feature type="chain" id="PRO_5013256310" evidence="1">
    <location>
        <begin position="19"/>
        <end position="273"/>
    </location>
</feature>
<accession>A0A210PNY2</accession>
<dbReference type="AlphaFoldDB" id="A0A210PNY2"/>
<reference evidence="4 5" key="1">
    <citation type="journal article" date="2017" name="Nat. Ecol. Evol.">
        <title>Scallop genome provides insights into evolution of bilaterian karyotype and development.</title>
        <authorList>
            <person name="Wang S."/>
            <person name="Zhang J."/>
            <person name="Jiao W."/>
            <person name="Li J."/>
            <person name="Xun X."/>
            <person name="Sun Y."/>
            <person name="Guo X."/>
            <person name="Huan P."/>
            <person name="Dong B."/>
            <person name="Zhang L."/>
            <person name="Hu X."/>
            <person name="Sun X."/>
            <person name="Wang J."/>
            <person name="Zhao C."/>
            <person name="Wang Y."/>
            <person name="Wang D."/>
            <person name="Huang X."/>
            <person name="Wang R."/>
            <person name="Lv J."/>
            <person name="Li Y."/>
            <person name="Zhang Z."/>
            <person name="Liu B."/>
            <person name="Lu W."/>
            <person name="Hui Y."/>
            <person name="Liang J."/>
            <person name="Zhou Z."/>
            <person name="Hou R."/>
            <person name="Li X."/>
            <person name="Liu Y."/>
            <person name="Li H."/>
            <person name="Ning X."/>
            <person name="Lin Y."/>
            <person name="Zhao L."/>
            <person name="Xing Q."/>
            <person name="Dou J."/>
            <person name="Li Y."/>
            <person name="Mao J."/>
            <person name="Guo H."/>
            <person name="Dou H."/>
            <person name="Li T."/>
            <person name="Mu C."/>
            <person name="Jiang W."/>
            <person name="Fu Q."/>
            <person name="Fu X."/>
            <person name="Miao Y."/>
            <person name="Liu J."/>
            <person name="Yu Q."/>
            <person name="Li R."/>
            <person name="Liao H."/>
            <person name="Li X."/>
            <person name="Kong Y."/>
            <person name="Jiang Z."/>
            <person name="Chourrout D."/>
            <person name="Li R."/>
            <person name="Bao Z."/>
        </authorList>
    </citation>
    <scope>NUCLEOTIDE SEQUENCE [LARGE SCALE GENOMIC DNA]</scope>
    <source>
        <strain evidence="4 5">PY_sf001</strain>
    </source>
</reference>
<evidence type="ECO:0000313" key="5">
    <source>
        <dbReference type="Proteomes" id="UP000242188"/>
    </source>
</evidence>
<dbReference type="Proteomes" id="UP000242188">
    <property type="component" value="Unassembled WGS sequence"/>
</dbReference>
<dbReference type="InterPro" id="IPR016186">
    <property type="entry name" value="C-type_lectin-like/link_sf"/>
</dbReference>
<evidence type="ECO:0000256" key="1">
    <source>
        <dbReference type="SAM" id="SignalP"/>
    </source>
</evidence>
<dbReference type="InterPro" id="IPR003609">
    <property type="entry name" value="Pan_app"/>
</dbReference>
<dbReference type="PROSITE" id="PS50041">
    <property type="entry name" value="C_TYPE_LECTIN_2"/>
    <property type="match status" value="1"/>
</dbReference>
<dbReference type="SUPFAM" id="SSF57414">
    <property type="entry name" value="Hairpin loop containing domain-like"/>
    <property type="match status" value="1"/>
</dbReference>
<evidence type="ECO:0000259" key="2">
    <source>
        <dbReference type="PROSITE" id="PS50041"/>
    </source>
</evidence>
<feature type="signal peptide" evidence="1">
    <location>
        <begin position="1"/>
        <end position="18"/>
    </location>
</feature>